<dbReference type="GeneTree" id="ENSGT00390000008146"/>
<dbReference type="InterPro" id="IPR033580">
    <property type="entry name" value="Nurim-like"/>
</dbReference>
<organism evidence="10 11">
    <name type="scientific">Gadus morhua</name>
    <name type="common">Atlantic cod</name>
    <dbReference type="NCBI Taxonomy" id="8049"/>
    <lineage>
        <taxon>Eukaryota</taxon>
        <taxon>Metazoa</taxon>
        <taxon>Chordata</taxon>
        <taxon>Craniata</taxon>
        <taxon>Vertebrata</taxon>
        <taxon>Euteleostomi</taxon>
        <taxon>Actinopterygii</taxon>
        <taxon>Neopterygii</taxon>
        <taxon>Teleostei</taxon>
        <taxon>Neoteleostei</taxon>
        <taxon>Acanthomorphata</taxon>
        <taxon>Zeiogadaria</taxon>
        <taxon>Gadariae</taxon>
        <taxon>Gadiformes</taxon>
        <taxon>Gadoidei</taxon>
        <taxon>Gadidae</taxon>
        <taxon>Gadus</taxon>
    </lineage>
</organism>
<dbReference type="OrthoDB" id="10050858at2759"/>
<evidence type="ECO:0000256" key="2">
    <source>
        <dbReference type="ARBA" id="ARBA00010631"/>
    </source>
</evidence>
<dbReference type="GeneID" id="115535902"/>
<dbReference type="Proteomes" id="UP000694546">
    <property type="component" value="Chromosome 22"/>
</dbReference>
<keyword evidence="11" id="KW-1185">Reference proteome</keyword>
<keyword evidence="5 9" id="KW-1133">Transmembrane helix</keyword>
<feature type="transmembrane region" description="Helical" evidence="9">
    <location>
        <begin position="101"/>
        <end position="122"/>
    </location>
</feature>
<evidence type="ECO:0000256" key="8">
    <source>
        <dbReference type="ARBA" id="ARBA00032957"/>
    </source>
</evidence>
<evidence type="ECO:0000256" key="1">
    <source>
        <dbReference type="ARBA" id="ARBA00004473"/>
    </source>
</evidence>
<feature type="transmembrane region" description="Helical" evidence="9">
    <location>
        <begin position="142"/>
        <end position="165"/>
    </location>
</feature>
<feature type="transmembrane region" description="Helical" evidence="9">
    <location>
        <begin position="12"/>
        <end position="34"/>
    </location>
</feature>
<protein>
    <recommendedName>
        <fullName evidence="3">Nurim</fullName>
    </recommendedName>
    <alternativeName>
        <fullName evidence="8">Nuclear envelope membrane protein</fullName>
    </alternativeName>
    <alternativeName>
        <fullName evidence="7">Nuclear rim protein</fullName>
    </alternativeName>
</protein>
<dbReference type="RefSeq" id="XP_030203324.1">
    <property type="nucleotide sequence ID" value="XM_030347464.1"/>
</dbReference>
<feature type="transmembrane region" description="Helical" evidence="9">
    <location>
        <begin position="64"/>
        <end position="89"/>
    </location>
</feature>
<evidence type="ECO:0000313" key="11">
    <source>
        <dbReference type="Proteomes" id="UP000694546"/>
    </source>
</evidence>
<reference evidence="10" key="1">
    <citation type="submission" date="2025-08" db="UniProtKB">
        <authorList>
            <consortium name="Ensembl"/>
        </authorList>
    </citation>
    <scope>IDENTIFICATION</scope>
</reference>
<reference evidence="10" key="2">
    <citation type="submission" date="2025-09" db="UniProtKB">
        <authorList>
            <consortium name="Ensembl"/>
        </authorList>
    </citation>
    <scope>IDENTIFICATION</scope>
</reference>
<dbReference type="Ensembl" id="ENSGMOT00000016630.2">
    <property type="protein sequence ID" value="ENSGMOP00000016215.2"/>
    <property type="gene ID" value="ENSGMOG00000015153.2"/>
</dbReference>
<gene>
    <name evidence="10" type="primary">nrm</name>
</gene>
<dbReference type="OMA" id="WSIWFPL"/>
<comment type="subcellular location">
    <subcellularLocation>
        <location evidence="1">Nucleus inner membrane</location>
        <topology evidence="1">Multi-pass membrane protein</topology>
    </subcellularLocation>
</comment>
<sequence>MSPSVTARGSALCVLALLNFAFVFITGADFVRFISFRAIYQNITGDSPICQDKVAWTEALSDGAVLGALALDAGLLALFVAQHSLLAWAPVKQVYQAGLGVLSRAAYCCSTAVALQILMKFWQPVHSAPCLWSVRHAPWNVWFPVLCFALHFLCWAIMCSILLIFDYPELLGLKQVYYDLLGLGDPMSHKSPRAQRLFSHLRHPVCLELGVVLWLLPALPLDRLLLAGSLTAYLALAHSLDKQDLAYLAAQFNKKLQVFASPPGGDTEDGGDRKAE</sequence>
<keyword evidence="4 9" id="KW-0812">Transmembrane</keyword>
<evidence type="ECO:0000256" key="7">
    <source>
        <dbReference type="ARBA" id="ARBA00031700"/>
    </source>
</evidence>
<dbReference type="AlphaFoldDB" id="A0A8C4ZLD9"/>
<accession>A0A8C4ZLD9</accession>
<dbReference type="CTD" id="11270"/>
<evidence type="ECO:0000256" key="3">
    <source>
        <dbReference type="ARBA" id="ARBA00013379"/>
    </source>
</evidence>
<evidence type="ECO:0000256" key="9">
    <source>
        <dbReference type="SAM" id="Phobius"/>
    </source>
</evidence>
<dbReference type="PANTHER" id="PTHR31040:SF1">
    <property type="entry name" value="NURIM"/>
    <property type="match status" value="1"/>
</dbReference>
<evidence type="ECO:0000256" key="5">
    <source>
        <dbReference type="ARBA" id="ARBA00022989"/>
    </source>
</evidence>
<evidence type="ECO:0000256" key="6">
    <source>
        <dbReference type="ARBA" id="ARBA00023136"/>
    </source>
</evidence>
<proteinExistence type="inferred from homology"/>
<dbReference type="KEGG" id="gmh:115535902"/>
<dbReference type="GO" id="GO:0005637">
    <property type="term" value="C:nuclear inner membrane"/>
    <property type="evidence" value="ECO:0007669"/>
    <property type="project" value="UniProtKB-SubCell"/>
</dbReference>
<comment type="similarity">
    <text evidence="2">Belongs to the nurim family.</text>
</comment>
<name>A0A8C4ZLD9_GADMO</name>
<evidence type="ECO:0000256" key="4">
    <source>
        <dbReference type="ARBA" id="ARBA00022692"/>
    </source>
</evidence>
<keyword evidence="6 9" id="KW-0472">Membrane</keyword>
<evidence type="ECO:0000313" key="10">
    <source>
        <dbReference type="Ensembl" id="ENSGMOP00000016215.2"/>
    </source>
</evidence>
<dbReference type="PANTHER" id="PTHR31040">
    <property type="entry name" value="NURIM"/>
    <property type="match status" value="1"/>
</dbReference>